<accession>A0ABU1ZSX8</accession>
<evidence type="ECO:0000313" key="5">
    <source>
        <dbReference type="Proteomes" id="UP001268089"/>
    </source>
</evidence>
<reference evidence="4 5" key="1">
    <citation type="submission" date="2023-07" db="EMBL/GenBank/DDBJ databases">
        <title>Sorghum-associated microbial communities from plants grown in Nebraska, USA.</title>
        <authorList>
            <person name="Schachtman D."/>
        </authorList>
    </citation>
    <scope>NUCLEOTIDE SEQUENCE [LARGE SCALE GENOMIC DNA]</scope>
    <source>
        <strain evidence="4 5">BE308</strain>
    </source>
</reference>
<protein>
    <submittedName>
        <fullName evidence="4">Diguanylate cyclase (GGDEF)-like protein/PAS domain S-box-containing protein</fullName>
    </submittedName>
</protein>
<name>A0ABU1ZSX8_9BURK</name>
<proteinExistence type="predicted"/>
<dbReference type="Gene3D" id="3.30.70.270">
    <property type="match status" value="1"/>
</dbReference>
<dbReference type="InterPro" id="IPR013655">
    <property type="entry name" value="PAS_fold_3"/>
</dbReference>
<dbReference type="EMBL" id="JAVDXO010000013">
    <property type="protein sequence ID" value="MDR7308664.1"/>
    <property type="molecule type" value="Genomic_DNA"/>
</dbReference>
<dbReference type="CDD" id="cd00130">
    <property type="entry name" value="PAS"/>
    <property type="match status" value="1"/>
</dbReference>
<dbReference type="InterPro" id="IPR000014">
    <property type="entry name" value="PAS"/>
</dbReference>
<feature type="domain" description="PAC" evidence="1">
    <location>
        <begin position="91"/>
        <end position="142"/>
    </location>
</feature>
<dbReference type="CDD" id="cd01949">
    <property type="entry name" value="GGDEF"/>
    <property type="match status" value="1"/>
</dbReference>
<dbReference type="SMART" id="SM00086">
    <property type="entry name" value="PAC"/>
    <property type="match status" value="2"/>
</dbReference>
<keyword evidence="5" id="KW-1185">Reference proteome</keyword>
<evidence type="ECO:0000259" key="3">
    <source>
        <dbReference type="PROSITE" id="PS50887"/>
    </source>
</evidence>
<dbReference type="InterPro" id="IPR035965">
    <property type="entry name" value="PAS-like_dom_sf"/>
</dbReference>
<dbReference type="InterPro" id="IPR001633">
    <property type="entry name" value="EAL_dom"/>
</dbReference>
<dbReference type="SMART" id="SM00267">
    <property type="entry name" value="GGDEF"/>
    <property type="match status" value="1"/>
</dbReference>
<dbReference type="CDD" id="cd01948">
    <property type="entry name" value="EAL"/>
    <property type="match status" value="1"/>
</dbReference>
<dbReference type="InterPro" id="IPR052155">
    <property type="entry name" value="Biofilm_reg_signaling"/>
</dbReference>
<dbReference type="InterPro" id="IPR029787">
    <property type="entry name" value="Nucleotide_cyclase"/>
</dbReference>
<dbReference type="SUPFAM" id="SSF55073">
    <property type="entry name" value="Nucleotide cyclase"/>
    <property type="match status" value="1"/>
</dbReference>
<dbReference type="SUPFAM" id="SSF55785">
    <property type="entry name" value="PYP-like sensor domain (PAS domain)"/>
    <property type="match status" value="2"/>
</dbReference>
<dbReference type="PROSITE" id="PS50887">
    <property type="entry name" value="GGDEF"/>
    <property type="match status" value="1"/>
</dbReference>
<dbReference type="NCBIfam" id="TIGR00254">
    <property type="entry name" value="GGDEF"/>
    <property type="match status" value="1"/>
</dbReference>
<dbReference type="InterPro" id="IPR035919">
    <property type="entry name" value="EAL_sf"/>
</dbReference>
<feature type="domain" description="GGDEF" evidence="3">
    <location>
        <begin position="308"/>
        <end position="441"/>
    </location>
</feature>
<dbReference type="Pfam" id="PF08447">
    <property type="entry name" value="PAS_3"/>
    <property type="match status" value="1"/>
</dbReference>
<feature type="domain" description="PAC" evidence="1">
    <location>
        <begin position="225"/>
        <end position="276"/>
    </location>
</feature>
<dbReference type="InterPro" id="IPR000700">
    <property type="entry name" value="PAS-assoc_C"/>
</dbReference>
<sequence length="722" mass="81280">MHKREDQFPYEREHEIGALSDALPGMVASFHLRADGSICMPYVSLRIWELFGLHPQDVVVDARPLLARSHPDDIRRVRESAVKSARTMTPWHEECRIVHPTRGERWIEGHSNPRTHPQGCVIWYGFVHDITERKQAQIAVRERQEFQQRVVKFAEVAPGALFTLRCNRDGQLSMPWAADKLVEVVGCWPEDARQDISALTACIHSGDVDTWHHAATVSAQTLLHWHCEFRLAHPIHGEVWIEWRANPARESQGSVLWHGFMYDVTERKSNEHQLMFMAHHDTLTGLPNRVLLTDRMQQAIVQSHRTGEFLAVLFIDLDGFKPVNDQYGHAAGDRILIAIGLRLTHMLRNGDTVARIGGDEFVVLLQGLSSVEECERSTQRLLKAIAEPVLVGEQSIMLSASIGIALYPDDTDDADSLLRRADEAMYTAKRTGRNQFVFFGNDAQRVSVLDGGMVHDLRLALELDQIDVHYQPIVDLATGRVHKAEALVRWKHPQKGYVPPVEFIPIAEESGLIHAIGNRVLQKAVQTTREWNGVCVDGVLRRISVNRSPREFYGYDGADDWISHMNTQGGCANMLSLEITEGLLLSDHPKVLAQLKQLRAMGMTVALDDFGTGYSSLSYLKKFDIDYIKIDRSFVLDIVDDPADRAIVESIIAMSRKLGIKLIAEGVETQAQAALLAAAHCDFAQGYLYARPMPQQEFLAFVRAAENTPLSVPVLFNHVNQD</sequence>
<evidence type="ECO:0000259" key="1">
    <source>
        <dbReference type="PROSITE" id="PS50113"/>
    </source>
</evidence>
<dbReference type="PANTHER" id="PTHR44757:SF2">
    <property type="entry name" value="BIOFILM ARCHITECTURE MAINTENANCE PROTEIN MBAA"/>
    <property type="match status" value="1"/>
</dbReference>
<dbReference type="Pfam" id="PF00990">
    <property type="entry name" value="GGDEF"/>
    <property type="match status" value="1"/>
</dbReference>
<dbReference type="SUPFAM" id="SSF141868">
    <property type="entry name" value="EAL domain-like"/>
    <property type="match status" value="1"/>
</dbReference>
<dbReference type="Gene3D" id="3.20.20.450">
    <property type="entry name" value="EAL domain"/>
    <property type="match status" value="1"/>
</dbReference>
<dbReference type="PROSITE" id="PS50883">
    <property type="entry name" value="EAL"/>
    <property type="match status" value="1"/>
</dbReference>
<dbReference type="RefSeq" id="WP_310346296.1">
    <property type="nucleotide sequence ID" value="NZ_JAVDXO010000013.1"/>
</dbReference>
<evidence type="ECO:0000313" key="4">
    <source>
        <dbReference type="EMBL" id="MDR7308664.1"/>
    </source>
</evidence>
<feature type="domain" description="EAL" evidence="2">
    <location>
        <begin position="450"/>
        <end position="706"/>
    </location>
</feature>
<dbReference type="Pfam" id="PF00563">
    <property type="entry name" value="EAL"/>
    <property type="match status" value="1"/>
</dbReference>
<organism evidence="4 5">
    <name type="scientific">Rhodoferax saidenbachensis</name>
    <dbReference type="NCBI Taxonomy" id="1484693"/>
    <lineage>
        <taxon>Bacteria</taxon>
        <taxon>Pseudomonadati</taxon>
        <taxon>Pseudomonadota</taxon>
        <taxon>Betaproteobacteria</taxon>
        <taxon>Burkholderiales</taxon>
        <taxon>Comamonadaceae</taxon>
        <taxon>Rhodoferax</taxon>
    </lineage>
</organism>
<dbReference type="InterPro" id="IPR043128">
    <property type="entry name" value="Rev_trsase/Diguanyl_cyclase"/>
</dbReference>
<dbReference type="Proteomes" id="UP001268089">
    <property type="component" value="Unassembled WGS sequence"/>
</dbReference>
<dbReference type="Gene3D" id="3.30.450.20">
    <property type="entry name" value="PAS domain"/>
    <property type="match status" value="2"/>
</dbReference>
<dbReference type="InterPro" id="IPR001610">
    <property type="entry name" value="PAC"/>
</dbReference>
<dbReference type="InterPro" id="IPR000160">
    <property type="entry name" value="GGDEF_dom"/>
</dbReference>
<evidence type="ECO:0000259" key="2">
    <source>
        <dbReference type="PROSITE" id="PS50883"/>
    </source>
</evidence>
<dbReference type="SMART" id="SM00052">
    <property type="entry name" value="EAL"/>
    <property type="match status" value="1"/>
</dbReference>
<dbReference type="PROSITE" id="PS50113">
    <property type="entry name" value="PAC"/>
    <property type="match status" value="2"/>
</dbReference>
<gene>
    <name evidence="4" type="ORF">J2X15_003985</name>
</gene>
<dbReference type="PANTHER" id="PTHR44757">
    <property type="entry name" value="DIGUANYLATE CYCLASE DGCP"/>
    <property type="match status" value="1"/>
</dbReference>
<dbReference type="NCBIfam" id="TIGR00229">
    <property type="entry name" value="sensory_box"/>
    <property type="match status" value="1"/>
</dbReference>
<comment type="caution">
    <text evidence="4">The sequence shown here is derived from an EMBL/GenBank/DDBJ whole genome shotgun (WGS) entry which is preliminary data.</text>
</comment>